<comment type="caution">
    <text evidence="5">The sequence shown here is derived from an EMBL/GenBank/DDBJ whole genome shotgun (WGS) entry which is preliminary data.</text>
</comment>
<dbReference type="InterPro" id="IPR010982">
    <property type="entry name" value="Lambda_DNA-bd_dom_sf"/>
</dbReference>
<dbReference type="Pfam" id="PF00356">
    <property type="entry name" value="LacI"/>
    <property type="match status" value="1"/>
</dbReference>
<dbReference type="SUPFAM" id="SSF53822">
    <property type="entry name" value="Periplasmic binding protein-like I"/>
    <property type="match status" value="1"/>
</dbReference>
<dbReference type="GO" id="GO:0003700">
    <property type="term" value="F:DNA-binding transcription factor activity"/>
    <property type="evidence" value="ECO:0007669"/>
    <property type="project" value="TreeGrafter"/>
</dbReference>
<dbReference type="Pfam" id="PF13377">
    <property type="entry name" value="Peripla_BP_3"/>
    <property type="match status" value="1"/>
</dbReference>
<protein>
    <submittedName>
        <fullName evidence="5">LacI family transcriptional regulator</fullName>
    </submittedName>
</protein>
<dbReference type="GO" id="GO:0000976">
    <property type="term" value="F:transcription cis-regulatory region binding"/>
    <property type="evidence" value="ECO:0007669"/>
    <property type="project" value="TreeGrafter"/>
</dbReference>
<dbReference type="PANTHER" id="PTHR30146">
    <property type="entry name" value="LACI-RELATED TRANSCRIPTIONAL REPRESSOR"/>
    <property type="match status" value="1"/>
</dbReference>
<dbReference type="InterPro" id="IPR000843">
    <property type="entry name" value="HTH_LacI"/>
</dbReference>
<evidence type="ECO:0000256" key="1">
    <source>
        <dbReference type="ARBA" id="ARBA00023015"/>
    </source>
</evidence>
<dbReference type="Gene3D" id="3.40.50.2300">
    <property type="match status" value="2"/>
</dbReference>
<dbReference type="CDD" id="cd01392">
    <property type="entry name" value="HTH_LacI"/>
    <property type="match status" value="1"/>
</dbReference>
<dbReference type="InterPro" id="IPR028082">
    <property type="entry name" value="Peripla_BP_I"/>
</dbReference>
<dbReference type="InterPro" id="IPR046335">
    <property type="entry name" value="LacI/GalR-like_sensor"/>
</dbReference>
<dbReference type="SMART" id="SM00354">
    <property type="entry name" value="HTH_LACI"/>
    <property type="match status" value="1"/>
</dbReference>
<keyword evidence="3" id="KW-0804">Transcription</keyword>
<organism evidence="5 6">
    <name type="scientific">Nitrospirillum amazonense</name>
    <dbReference type="NCBI Taxonomy" id="28077"/>
    <lineage>
        <taxon>Bacteria</taxon>
        <taxon>Pseudomonadati</taxon>
        <taxon>Pseudomonadota</taxon>
        <taxon>Alphaproteobacteria</taxon>
        <taxon>Rhodospirillales</taxon>
        <taxon>Azospirillaceae</taxon>
        <taxon>Nitrospirillum</taxon>
    </lineage>
</organism>
<name>A0A560K372_9PROT</name>
<evidence type="ECO:0000259" key="4">
    <source>
        <dbReference type="PROSITE" id="PS50932"/>
    </source>
</evidence>
<dbReference type="AlphaFoldDB" id="A0A560K372"/>
<keyword evidence="2" id="KW-0238">DNA-binding</keyword>
<evidence type="ECO:0000256" key="2">
    <source>
        <dbReference type="ARBA" id="ARBA00023125"/>
    </source>
</evidence>
<gene>
    <name evidence="5" type="ORF">FBZ87_103614</name>
</gene>
<dbReference type="PANTHER" id="PTHR30146:SF109">
    <property type="entry name" value="HTH-TYPE TRANSCRIPTIONAL REGULATOR GALS"/>
    <property type="match status" value="1"/>
</dbReference>
<dbReference type="Proteomes" id="UP000320516">
    <property type="component" value="Unassembled WGS sequence"/>
</dbReference>
<evidence type="ECO:0000313" key="6">
    <source>
        <dbReference type="Proteomes" id="UP000320516"/>
    </source>
</evidence>
<dbReference type="Gene3D" id="1.10.260.40">
    <property type="entry name" value="lambda repressor-like DNA-binding domains"/>
    <property type="match status" value="1"/>
</dbReference>
<dbReference type="PROSITE" id="PS00356">
    <property type="entry name" value="HTH_LACI_1"/>
    <property type="match status" value="1"/>
</dbReference>
<evidence type="ECO:0000256" key="3">
    <source>
        <dbReference type="ARBA" id="ARBA00023163"/>
    </source>
</evidence>
<proteinExistence type="predicted"/>
<dbReference type="SUPFAM" id="SSF47413">
    <property type="entry name" value="lambda repressor-like DNA-binding domains"/>
    <property type="match status" value="1"/>
</dbReference>
<dbReference type="PROSITE" id="PS50932">
    <property type="entry name" value="HTH_LACI_2"/>
    <property type="match status" value="1"/>
</dbReference>
<dbReference type="EMBL" id="VITV01000003">
    <property type="protein sequence ID" value="TWB77795.1"/>
    <property type="molecule type" value="Genomic_DNA"/>
</dbReference>
<evidence type="ECO:0000313" key="5">
    <source>
        <dbReference type="EMBL" id="TWB77795.1"/>
    </source>
</evidence>
<feature type="domain" description="HTH lacI-type" evidence="4">
    <location>
        <begin position="19"/>
        <end position="73"/>
    </location>
</feature>
<accession>A0A560K372</accession>
<sequence>MPSQLLQAGRIESTLHPMPTIQDVARRARVSTATVSRVLSTPGVVSEATRERVMAAVDALGYEPNHAAKSLRTLRTAKIVVTVPDISNPFFSSVIRGAEEAAQAAGYSVLLGDTRHSTEREEQYAGMLRRKEADGLIFLGHRLPDTLAELIGRQGAKAPVVNGCEFSPDLGVSSAHIDNAAAAAEAMDLLYGLGHRAIGVITGPLASPISRDRLDGVRASAARHRAETALRIATGDFSVESGEREAQGLLTGGDTPTALFCFSDEMAMGALAAARRAGRRCPDDLSLVGFDDIRFARYLDPALTTVSQPMEDLGRTAVALLLDILAGRQTTPRSVTLPHHLAVRGSTGPARY</sequence>
<reference evidence="5 6" key="1">
    <citation type="submission" date="2019-06" db="EMBL/GenBank/DDBJ databases">
        <title>Genomic Encyclopedia of Type Strains, Phase IV (KMG-V): Genome sequencing to study the core and pangenomes of soil and plant-associated prokaryotes.</title>
        <authorList>
            <person name="Whitman W."/>
        </authorList>
    </citation>
    <scope>NUCLEOTIDE SEQUENCE [LARGE SCALE GENOMIC DNA]</scope>
    <source>
        <strain evidence="5 6">BR 12005</strain>
    </source>
</reference>
<keyword evidence="1" id="KW-0805">Transcription regulation</keyword>